<dbReference type="SUPFAM" id="SSF82649">
    <property type="entry name" value="SufE/NifU"/>
    <property type="match status" value="1"/>
</dbReference>
<name>A0A7W7ABB7_9SPHN</name>
<proteinExistence type="predicted"/>
<comment type="caution">
    <text evidence="1">The sequence shown here is derived from an EMBL/GenBank/DDBJ whole genome shotgun (WGS) entry which is preliminary data.</text>
</comment>
<dbReference type="Gene3D" id="3.90.1010.10">
    <property type="match status" value="1"/>
</dbReference>
<protein>
    <submittedName>
        <fullName evidence="1">NifU-like protein involved in Fe-S cluster formation</fullName>
    </submittedName>
</protein>
<organism evidence="1 2">
    <name type="scientific">Novosphingobium taihuense</name>
    <dbReference type="NCBI Taxonomy" id="260085"/>
    <lineage>
        <taxon>Bacteria</taxon>
        <taxon>Pseudomonadati</taxon>
        <taxon>Pseudomonadota</taxon>
        <taxon>Alphaproteobacteria</taxon>
        <taxon>Sphingomonadales</taxon>
        <taxon>Sphingomonadaceae</taxon>
        <taxon>Novosphingobium</taxon>
    </lineage>
</organism>
<sequence length="142" mass="14526">MSTRGLYTPEILAGAMGLAEFPWDESLPLKGSARSRSCGSAIELALSTDAAGSIDRLALRPHACAVGQAAANIFARSARGRSRSEIAAARDAIAQWLAGEGGGPEWPGIDLLAPALGYPARHAAILLAWEAALVALPAPVAA</sequence>
<dbReference type="GO" id="GO:0016226">
    <property type="term" value="P:iron-sulfur cluster assembly"/>
    <property type="evidence" value="ECO:0007669"/>
    <property type="project" value="InterPro"/>
</dbReference>
<dbReference type="GO" id="GO:0051536">
    <property type="term" value="F:iron-sulfur cluster binding"/>
    <property type="evidence" value="ECO:0007669"/>
    <property type="project" value="InterPro"/>
</dbReference>
<dbReference type="GO" id="GO:0005506">
    <property type="term" value="F:iron ion binding"/>
    <property type="evidence" value="ECO:0007669"/>
    <property type="project" value="InterPro"/>
</dbReference>
<dbReference type="Proteomes" id="UP000538566">
    <property type="component" value="Unassembled WGS sequence"/>
</dbReference>
<dbReference type="RefSeq" id="WP_181447258.1">
    <property type="nucleotide sequence ID" value="NZ_JACHOA010000003.1"/>
</dbReference>
<dbReference type="EMBL" id="JACHOA010000003">
    <property type="protein sequence ID" value="MBB4613858.1"/>
    <property type="molecule type" value="Genomic_DNA"/>
</dbReference>
<gene>
    <name evidence="1" type="ORF">GGR37_002133</name>
</gene>
<dbReference type="AlphaFoldDB" id="A0A7W7ABB7"/>
<reference evidence="1 2" key="1">
    <citation type="submission" date="2020-08" db="EMBL/GenBank/DDBJ databases">
        <title>Genomic Encyclopedia of Type Strains, Phase IV (KMG-IV): sequencing the most valuable type-strain genomes for metagenomic binning, comparative biology and taxonomic classification.</title>
        <authorList>
            <person name="Goeker M."/>
        </authorList>
    </citation>
    <scope>NUCLEOTIDE SEQUENCE [LARGE SCALE GENOMIC DNA]</scope>
    <source>
        <strain evidence="1 2">DSM 17507</strain>
    </source>
</reference>
<dbReference type="CDD" id="cd06664">
    <property type="entry name" value="IscU_like"/>
    <property type="match status" value="1"/>
</dbReference>
<dbReference type="InterPro" id="IPR002871">
    <property type="entry name" value="NIF_FeS_clus_asmbl_NifU_N"/>
</dbReference>
<accession>A0A7W7ABB7</accession>
<evidence type="ECO:0000313" key="1">
    <source>
        <dbReference type="EMBL" id="MBB4613858.1"/>
    </source>
</evidence>
<evidence type="ECO:0000313" key="2">
    <source>
        <dbReference type="Proteomes" id="UP000538566"/>
    </source>
</evidence>
<keyword evidence="2" id="KW-1185">Reference proteome</keyword>